<name>A0ABW8MH99_9BURK</name>
<feature type="domain" description="2Fe-2S ferredoxin-type" evidence="1">
    <location>
        <begin position="617"/>
        <end position="706"/>
    </location>
</feature>
<sequence>MSAIAPAPVAAPPSGWRAVESPFHAGELAAQERAGVRERMNVDARRGIRDYMPEQHRRFFAEQPFMVLGGVDETGQPWATLRTGAPGFISTPDEHTLRIAGRSLAGDPLGQTWQVGSVIGGLGIQPATRRRNRVNGVITAIDGEAITVAVSQSFGNCSKYIQSRTPVECGVGEGSEAGSQARSEPPVVSNRLNDADRALLARADTFFVASANTSSEAGMGRGADVSHRGGKPGFIRIDDDNTLTTPDFSGNLFFNTIGNLMHDPRAGLLVIDFDSGDLLYLAVDAEIIWEGPELDSFDGAERLIRWRVREVRRTARALPMRWSGVQYAPQLAKLGSWNEPKITQAATNAWRKLKVTKVSEEAPGVRSFYFQAADGSTLPAYEPGQFLPIRLHVPGLAAPLTRTYTLSDAHNDRHYRITVKREGAASTWLHEHVEAGMEIEAKAPGGAFVLERTSGRAVVLLSAGIGITPMIAMLNSLLAGESGRAQPEHIHFIHGARRSEEHPFADELKAAEQAHSNLSVHLRASQGDVTHGAQSSAGRVDIAYLKSVLPFGDYDFYLCGPGAFMQDMYSGLRSLNIADDRIRFEAFGPASVKRTASAAPALTVAKPVAPRDPERSSKVVFMRTHRDVQWSPEDGSLLDFAEANGVAVASNCRSGVCGTCATRVLSGDVTYPVPCEGDIPAGHALICSAIPARMGSGEESTVVLDL</sequence>
<dbReference type="RefSeq" id="WP_404607567.1">
    <property type="nucleotide sequence ID" value="NZ_JBIYDN010000008.1"/>
</dbReference>
<dbReference type="SUPFAM" id="SSF54292">
    <property type="entry name" value="2Fe-2S ferredoxin-like"/>
    <property type="match status" value="1"/>
</dbReference>
<dbReference type="SUPFAM" id="SSF63380">
    <property type="entry name" value="Riboflavin synthase domain-like"/>
    <property type="match status" value="1"/>
</dbReference>
<proteinExistence type="predicted"/>
<organism evidence="3 4">
    <name type="scientific">Caballeronia udeis</name>
    <dbReference type="NCBI Taxonomy" id="1232866"/>
    <lineage>
        <taxon>Bacteria</taxon>
        <taxon>Pseudomonadati</taxon>
        <taxon>Pseudomonadota</taxon>
        <taxon>Betaproteobacteria</taxon>
        <taxon>Burkholderiales</taxon>
        <taxon>Burkholderiaceae</taxon>
        <taxon>Caballeronia</taxon>
    </lineage>
</organism>
<dbReference type="InterPro" id="IPR001041">
    <property type="entry name" value="2Fe-2S_ferredoxin-type"/>
</dbReference>
<evidence type="ECO:0000313" key="3">
    <source>
        <dbReference type="EMBL" id="MFK4443070.1"/>
    </source>
</evidence>
<dbReference type="CDD" id="cd00207">
    <property type="entry name" value="fer2"/>
    <property type="match status" value="1"/>
</dbReference>
<dbReference type="Gene3D" id="3.40.50.80">
    <property type="entry name" value="Nucleotide-binding domain of ferredoxin-NADP reductase (FNR) module"/>
    <property type="match status" value="1"/>
</dbReference>
<gene>
    <name evidence="3" type="ORF">ABH943_003092</name>
</gene>
<evidence type="ECO:0000313" key="4">
    <source>
        <dbReference type="Proteomes" id="UP001620514"/>
    </source>
</evidence>
<dbReference type="CDD" id="cd06184">
    <property type="entry name" value="flavohem_like_fad_nad_binding"/>
    <property type="match status" value="1"/>
</dbReference>
<evidence type="ECO:0000259" key="2">
    <source>
        <dbReference type="PROSITE" id="PS51384"/>
    </source>
</evidence>
<dbReference type="InterPro" id="IPR006058">
    <property type="entry name" value="2Fe2S_fd_BS"/>
</dbReference>
<dbReference type="InterPro" id="IPR039261">
    <property type="entry name" value="FNR_nucleotide-bd"/>
</dbReference>
<dbReference type="Proteomes" id="UP001620514">
    <property type="component" value="Unassembled WGS sequence"/>
</dbReference>
<dbReference type="PROSITE" id="PS51085">
    <property type="entry name" value="2FE2S_FER_2"/>
    <property type="match status" value="1"/>
</dbReference>
<dbReference type="SUPFAM" id="SSF52343">
    <property type="entry name" value="Ferredoxin reductase-like, C-terminal NADP-linked domain"/>
    <property type="match status" value="1"/>
</dbReference>
<dbReference type="EMBL" id="JBIYDN010000008">
    <property type="protein sequence ID" value="MFK4443070.1"/>
    <property type="molecule type" value="Genomic_DNA"/>
</dbReference>
<evidence type="ECO:0000259" key="1">
    <source>
        <dbReference type="PROSITE" id="PS51085"/>
    </source>
</evidence>
<dbReference type="InterPro" id="IPR012349">
    <property type="entry name" value="Split_barrel_FMN-bd"/>
</dbReference>
<dbReference type="Gene3D" id="2.40.30.10">
    <property type="entry name" value="Translation factors"/>
    <property type="match status" value="1"/>
</dbReference>
<keyword evidence="4" id="KW-1185">Reference proteome</keyword>
<dbReference type="PRINTS" id="PR00409">
    <property type="entry name" value="PHDIOXRDTASE"/>
</dbReference>
<dbReference type="Pfam" id="PF00111">
    <property type="entry name" value="Fer2"/>
    <property type="match status" value="1"/>
</dbReference>
<dbReference type="InterPro" id="IPR017927">
    <property type="entry name" value="FAD-bd_FR_type"/>
</dbReference>
<dbReference type="Gene3D" id="3.10.20.30">
    <property type="match status" value="1"/>
</dbReference>
<dbReference type="Pfam" id="PF00175">
    <property type="entry name" value="NAD_binding_1"/>
    <property type="match status" value="1"/>
</dbReference>
<dbReference type="InterPro" id="IPR036010">
    <property type="entry name" value="2Fe-2S_ferredoxin-like_sf"/>
</dbReference>
<dbReference type="InterPro" id="IPR017938">
    <property type="entry name" value="Riboflavin_synthase-like_b-brl"/>
</dbReference>
<dbReference type="PANTHER" id="PTHR42815">
    <property type="entry name" value="FAD-BINDING, PUTATIVE (AFU_ORTHOLOGUE AFUA_6G07600)-RELATED"/>
    <property type="match status" value="1"/>
</dbReference>
<dbReference type="SUPFAM" id="SSF50475">
    <property type="entry name" value="FMN-binding split barrel"/>
    <property type="match status" value="1"/>
</dbReference>
<dbReference type="PROSITE" id="PS00197">
    <property type="entry name" value="2FE2S_FER_1"/>
    <property type="match status" value="1"/>
</dbReference>
<dbReference type="InterPro" id="IPR012675">
    <property type="entry name" value="Beta-grasp_dom_sf"/>
</dbReference>
<comment type="caution">
    <text evidence="3">The sequence shown here is derived from an EMBL/GenBank/DDBJ whole genome shotgun (WGS) entry which is preliminary data.</text>
</comment>
<feature type="domain" description="FAD-binding FR-type" evidence="2">
    <location>
        <begin position="348"/>
        <end position="451"/>
    </location>
</feature>
<protein>
    <submittedName>
        <fullName evidence="3">Ferredoxin-NADP reductase/predicted pyridoxine 5'-phosphate oxidase superfamily flavin-nucleotide-binding protein</fullName>
    </submittedName>
</protein>
<accession>A0ABW8MH99</accession>
<dbReference type="InterPro" id="IPR001433">
    <property type="entry name" value="OxRdtase_FAD/NAD-bd"/>
</dbReference>
<dbReference type="Gene3D" id="2.30.110.10">
    <property type="entry name" value="Electron Transport, Fmn-binding Protein, Chain A"/>
    <property type="match status" value="1"/>
</dbReference>
<reference evidence="3 4" key="1">
    <citation type="submission" date="2024-11" db="EMBL/GenBank/DDBJ databases">
        <title>Using genomics to understand microbial adaptation to soil warming.</title>
        <authorList>
            <person name="Deangelis K.M. PhD."/>
        </authorList>
    </citation>
    <scope>NUCLEOTIDE SEQUENCE [LARGE SCALE GENOMIC DNA]</scope>
    <source>
        <strain evidence="3 4">GAS97</strain>
    </source>
</reference>
<dbReference type="PROSITE" id="PS51384">
    <property type="entry name" value="FAD_FR"/>
    <property type="match status" value="1"/>
</dbReference>
<dbReference type="PANTHER" id="PTHR42815:SF2">
    <property type="entry name" value="FAD-BINDING, PUTATIVE (AFU_ORTHOLOGUE AFUA_6G07600)-RELATED"/>
    <property type="match status" value="1"/>
</dbReference>